<dbReference type="EMBL" id="SJSM01000001">
    <property type="protein sequence ID" value="TCC99615.1"/>
    <property type="molecule type" value="Genomic_DNA"/>
</dbReference>
<dbReference type="GO" id="GO:0043565">
    <property type="term" value="F:sequence-specific DNA binding"/>
    <property type="evidence" value="ECO:0007669"/>
    <property type="project" value="InterPro"/>
</dbReference>
<gene>
    <name evidence="5" type="ORF">EZ444_02785</name>
</gene>
<keyword evidence="3" id="KW-0804">Transcription</keyword>
<evidence type="ECO:0000313" key="5">
    <source>
        <dbReference type="EMBL" id="TCC99615.1"/>
    </source>
</evidence>
<dbReference type="AlphaFoldDB" id="A0A4R0NGP2"/>
<keyword evidence="6" id="KW-1185">Reference proteome</keyword>
<evidence type="ECO:0000256" key="1">
    <source>
        <dbReference type="ARBA" id="ARBA00023015"/>
    </source>
</evidence>
<evidence type="ECO:0000256" key="2">
    <source>
        <dbReference type="ARBA" id="ARBA00023125"/>
    </source>
</evidence>
<sequence length="339" mass="38805">MKIINTSSGCSAKKSVLHPPISGKPISHHRKNTISISNCIHLNPTTTLHEKGIYRLEKITIRHIASTQKEPDLLGNFSIRDLQNLLAGKDMVQDLHRHDFFYLLALERGNGHHAIDFIPHHVGRYSVFFMRPGQVHELQLKSKSTGYLMQFSTEFYFPQDKGGLSLLRKASTINHYQLNKESFGKITSTLESIQQEFSSKKEAYNVVIKSNMDLLLIELIRNQTSAPEKVNLHTQEKLEVFMGLLEKNIFKHKQVSQYADMLNLSVYQLNSIVKAALGKTCSAVINEQIILEAKRCILATSIQINQTAYRLGYEDVSYFIRFFKKHTGHTPDSFRQNFK</sequence>
<dbReference type="PRINTS" id="PR00032">
    <property type="entry name" value="HTHARAC"/>
</dbReference>
<dbReference type="SUPFAM" id="SSF51215">
    <property type="entry name" value="Regulatory protein AraC"/>
    <property type="match status" value="1"/>
</dbReference>
<dbReference type="PROSITE" id="PS01124">
    <property type="entry name" value="HTH_ARAC_FAMILY_2"/>
    <property type="match status" value="1"/>
</dbReference>
<dbReference type="OrthoDB" id="2585681at2"/>
<proteinExistence type="predicted"/>
<dbReference type="InterPro" id="IPR020449">
    <property type="entry name" value="Tscrpt_reg_AraC-type_HTH"/>
</dbReference>
<protein>
    <submittedName>
        <fullName evidence="5">Helix-turn-helix domain-containing protein</fullName>
    </submittedName>
</protein>
<dbReference type="InterPro" id="IPR037923">
    <property type="entry name" value="HTH-like"/>
</dbReference>
<dbReference type="Pfam" id="PF02311">
    <property type="entry name" value="AraC_binding"/>
    <property type="match status" value="1"/>
</dbReference>
<keyword evidence="2" id="KW-0238">DNA-binding</keyword>
<dbReference type="GO" id="GO:0003700">
    <property type="term" value="F:DNA-binding transcription factor activity"/>
    <property type="evidence" value="ECO:0007669"/>
    <property type="project" value="InterPro"/>
</dbReference>
<dbReference type="Pfam" id="PF12833">
    <property type="entry name" value="HTH_18"/>
    <property type="match status" value="1"/>
</dbReference>
<evidence type="ECO:0000313" key="6">
    <source>
        <dbReference type="Proteomes" id="UP000291117"/>
    </source>
</evidence>
<dbReference type="PANTHER" id="PTHR43280">
    <property type="entry name" value="ARAC-FAMILY TRANSCRIPTIONAL REGULATOR"/>
    <property type="match status" value="1"/>
</dbReference>
<keyword evidence="1" id="KW-0805">Transcription regulation</keyword>
<dbReference type="RefSeq" id="WP_131606993.1">
    <property type="nucleotide sequence ID" value="NZ_SJSM01000001.1"/>
</dbReference>
<dbReference type="SMART" id="SM00342">
    <property type="entry name" value="HTH_ARAC"/>
    <property type="match status" value="1"/>
</dbReference>
<dbReference type="InterPro" id="IPR003313">
    <property type="entry name" value="AraC-bd"/>
</dbReference>
<dbReference type="InterPro" id="IPR018060">
    <property type="entry name" value="HTH_AraC"/>
</dbReference>
<comment type="caution">
    <text evidence="5">The sequence shown here is derived from an EMBL/GenBank/DDBJ whole genome shotgun (WGS) entry which is preliminary data.</text>
</comment>
<organism evidence="5 6">
    <name type="scientific">Pedobacter hiemivivus</name>
    <dbReference type="NCBI Taxonomy" id="2530454"/>
    <lineage>
        <taxon>Bacteria</taxon>
        <taxon>Pseudomonadati</taxon>
        <taxon>Bacteroidota</taxon>
        <taxon>Sphingobacteriia</taxon>
        <taxon>Sphingobacteriales</taxon>
        <taxon>Sphingobacteriaceae</taxon>
        <taxon>Pedobacter</taxon>
    </lineage>
</organism>
<dbReference type="PANTHER" id="PTHR43280:SF32">
    <property type="entry name" value="TRANSCRIPTIONAL REGULATORY PROTEIN"/>
    <property type="match status" value="1"/>
</dbReference>
<reference evidence="5 6" key="1">
    <citation type="submission" date="2019-02" db="EMBL/GenBank/DDBJ databases">
        <title>Pedobacter sp. RP-3-8 sp. nov., isolated from Arctic soil.</title>
        <authorList>
            <person name="Dahal R.H."/>
        </authorList>
    </citation>
    <scope>NUCLEOTIDE SEQUENCE [LARGE SCALE GENOMIC DNA]</scope>
    <source>
        <strain evidence="5 6">RP-3-8</strain>
    </source>
</reference>
<feature type="domain" description="HTH araC/xylS-type" evidence="4">
    <location>
        <begin position="239"/>
        <end position="337"/>
    </location>
</feature>
<dbReference type="Gene3D" id="1.10.10.60">
    <property type="entry name" value="Homeodomain-like"/>
    <property type="match status" value="1"/>
</dbReference>
<dbReference type="Proteomes" id="UP000291117">
    <property type="component" value="Unassembled WGS sequence"/>
</dbReference>
<name>A0A4R0NGP2_9SPHI</name>
<accession>A0A4R0NGP2</accession>
<dbReference type="SUPFAM" id="SSF46689">
    <property type="entry name" value="Homeodomain-like"/>
    <property type="match status" value="1"/>
</dbReference>
<evidence type="ECO:0000256" key="3">
    <source>
        <dbReference type="ARBA" id="ARBA00023163"/>
    </source>
</evidence>
<evidence type="ECO:0000259" key="4">
    <source>
        <dbReference type="PROSITE" id="PS01124"/>
    </source>
</evidence>
<dbReference type="InterPro" id="IPR009057">
    <property type="entry name" value="Homeodomain-like_sf"/>
</dbReference>